<reference evidence="1" key="1">
    <citation type="submission" date="2018-05" db="EMBL/GenBank/DDBJ databases">
        <authorList>
            <person name="Lanie J.A."/>
            <person name="Ng W.-L."/>
            <person name="Kazmierczak K.M."/>
            <person name="Andrzejewski T.M."/>
            <person name="Davidsen T.M."/>
            <person name="Wayne K.J."/>
            <person name="Tettelin H."/>
            <person name="Glass J.I."/>
            <person name="Rusch D."/>
            <person name="Podicherti R."/>
            <person name="Tsui H.-C.T."/>
            <person name="Winkler M.E."/>
        </authorList>
    </citation>
    <scope>NUCLEOTIDE SEQUENCE</scope>
</reference>
<evidence type="ECO:0000313" key="1">
    <source>
        <dbReference type="EMBL" id="SVC10998.1"/>
    </source>
</evidence>
<protein>
    <submittedName>
        <fullName evidence="1">Uncharacterized protein</fullName>
    </submittedName>
</protein>
<dbReference type="EMBL" id="UINC01074118">
    <property type="protein sequence ID" value="SVC10998.1"/>
    <property type="molecule type" value="Genomic_DNA"/>
</dbReference>
<gene>
    <name evidence="1" type="ORF">METZ01_LOCUS263852</name>
</gene>
<accession>A0A382JH13</accession>
<name>A0A382JH13_9ZZZZ</name>
<sequence length="43" mass="4856">RGWRRQPGQSHGGLQIRQRGLQVPVSEFDRQALPSYVRSAAPL</sequence>
<dbReference type="AlphaFoldDB" id="A0A382JH13"/>
<feature type="non-terminal residue" evidence="1">
    <location>
        <position position="43"/>
    </location>
</feature>
<feature type="non-terminal residue" evidence="1">
    <location>
        <position position="1"/>
    </location>
</feature>
<proteinExistence type="predicted"/>
<organism evidence="1">
    <name type="scientific">marine metagenome</name>
    <dbReference type="NCBI Taxonomy" id="408172"/>
    <lineage>
        <taxon>unclassified sequences</taxon>
        <taxon>metagenomes</taxon>
        <taxon>ecological metagenomes</taxon>
    </lineage>
</organism>